<gene>
    <name evidence="1" type="ORF">RIB2604_03102300</name>
</gene>
<sequence>MGAPLSNDNKYLKYVPPPEIRCQIYGYIFEPDRASIVSQSERKVEGSSREGSGLNYFIDNYGHVTRLHPAQPCFMSLPRAGPGFIIVPITTPIAHFSTQIEEALLILCGRQVTLQEIERASANVDEPKKPQDSLELREHIKDAIGMVQNKLYDMHCKACFFIHDIVGVYHALVGD</sequence>
<reference evidence="2" key="2">
    <citation type="submission" date="2016-02" db="EMBL/GenBank/DDBJ databases">
        <title>Genome sequencing of Aspergillus luchuensis NBRC 4314.</title>
        <authorList>
            <person name="Yamada O."/>
        </authorList>
    </citation>
    <scope>NUCLEOTIDE SEQUENCE [LARGE SCALE GENOMIC DNA]</scope>
    <source>
        <strain evidence="2">RIB 2604</strain>
    </source>
</reference>
<evidence type="ECO:0000313" key="2">
    <source>
        <dbReference type="Proteomes" id="UP000075230"/>
    </source>
</evidence>
<proteinExistence type="predicted"/>
<dbReference type="EMBL" id="BCWF01000030">
    <property type="protein sequence ID" value="GAT29896.1"/>
    <property type="molecule type" value="Genomic_DNA"/>
</dbReference>
<reference evidence="1 2" key="1">
    <citation type="journal article" date="2016" name="DNA Res.">
        <title>Genome sequence of Aspergillus luchuensis NBRC 4314.</title>
        <authorList>
            <person name="Yamada O."/>
            <person name="Machida M."/>
            <person name="Hosoyama A."/>
            <person name="Goto M."/>
            <person name="Takahashi T."/>
            <person name="Futagami T."/>
            <person name="Yamagata Y."/>
            <person name="Takeuchi M."/>
            <person name="Kobayashi T."/>
            <person name="Koike H."/>
            <person name="Abe K."/>
            <person name="Asai K."/>
            <person name="Arita M."/>
            <person name="Fujita N."/>
            <person name="Fukuda K."/>
            <person name="Higa K."/>
            <person name="Horikawa H."/>
            <person name="Ishikawa T."/>
            <person name="Jinno K."/>
            <person name="Kato Y."/>
            <person name="Kirimura K."/>
            <person name="Mizutani O."/>
            <person name="Nakasone K."/>
            <person name="Sano M."/>
            <person name="Shiraishi Y."/>
            <person name="Tsukahara M."/>
            <person name="Gomi K."/>
        </authorList>
    </citation>
    <scope>NUCLEOTIDE SEQUENCE [LARGE SCALE GENOMIC DNA]</scope>
    <source>
        <strain evidence="1 2">RIB 2604</strain>
    </source>
</reference>
<protein>
    <submittedName>
        <fullName evidence="1">Uncharacterized protein</fullName>
    </submittedName>
</protein>
<evidence type="ECO:0000313" key="1">
    <source>
        <dbReference type="EMBL" id="GAT29896.1"/>
    </source>
</evidence>
<dbReference type="VEuPathDB" id="FungiDB:ASPFODRAFT_142652"/>
<dbReference type="Proteomes" id="UP000075230">
    <property type="component" value="Unassembled WGS sequence"/>
</dbReference>
<name>A0A146FWK4_ASPKA</name>
<comment type="caution">
    <text evidence="1">The sequence shown here is derived from an EMBL/GenBank/DDBJ whole genome shotgun (WGS) entry which is preliminary data.</text>
</comment>
<dbReference type="AlphaFoldDB" id="A0A146FWK4"/>
<accession>A0A146FWK4</accession>
<organism evidence="1 2">
    <name type="scientific">Aspergillus kawachii</name>
    <name type="common">White koji mold</name>
    <name type="synonym">Aspergillus awamori var. kawachi</name>
    <dbReference type="NCBI Taxonomy" id="1069201"/>
    <lineage>
        <taxon>Eukaryota</taxon>
        <taxon>Fungi</taxon>
        <taxon>Dikarya</taxon>
        <taxon>Ascomycota</taxon>
        <taxon>Pezizomycotina</taxon>
        <taxon>Eurotiomycetes</taxon>
        <taxon>Eurotiomycetidae</taxon>
        <taxon>Eurotiales</taxon>
        <taxon>Aspergillaceae</taxon>
        <taxon>Aspergillus</taxon>
        <taxon>Aspergillus subgen. Circumdati</taxon>
    </lineage>
</organism>